<protein>
    <submittedName>
        <fullName evidence="1">Type VI secretion system-associated protein TagF</fullName>
    </submittedName>
</protein>
<dbReference type="EMBL" id="JAUHHC010000002">
    <property type="protein sequence ID" value="MDN3920008.1"/>
    <property type="molecule type" value="Genomic_DNA"/>
</dbReference>
<dbReference type="NCBIfam" id="TIGR03373">
    <property type="entry name" value="VI_minor_4"/>
    <property type="match status" value="1"/>
</dbReference>
<gene>
    <name evidence="1" type="primary">tagF</name>
    <name evidence="1" type="ORF">QWJ38_06915</name>
</gene>
<keyword evidence="2" id="KW-1185">Reference proteome</keyword>
<proteinExistence type="predicted"/>
<dbReference type="RefSeq" id="WP_290358326.1">
    <property type="nucleotide sequence ID" value="NZ_JAUHHC010000002.1"/>
</dbReference>
<reference evidence="1 2" key="1">
    <citation type="submission" date="2023-06" db="EMBL/GenBank/DDBJ databases">
        <title>Pelomonas sp. PFR6 16S ribosomal RNA gene Genome sequencing and assembly.</title>
        <authorList>
            <person name="Woo H."/>
        </authorList>
    </citation>
    <scope>NUCLEOTIDE SEQUENCE [LARGE SCALE GENOMIC DNA]</scope>
    <source>
        <strain evidence="1 2">PFR6</strain>
    </source>
</reference>
<evidence type="ECO:0000313" key="1">
    <source>
        <dbReference type="EMBL" id="MDN3920008.1"/>
    </source>
</evidence>
<dbReference type="PIRSF" id="PIRSF029287">
    <property type="entry name" value="UCP029287"/>
    <property type="match status" value="1"/>
</dbReference>
<name>A0ABT8DSH6_9BURK</name>
<evidence type="ECO:0000313" key="2">
    <source>
        <dbReference type="Proteomes" id="UP001228044"/>
    </source>
</evidence>
<dbReference type="Proteomes" id="UP001228044">
    <property type="component" value="Unassembled WGS sequence"/>
</dbReference>
<dbReference type="InterPro" id="IPR017748">
    <property type="entry name" value="TagF"/>
</dbReference>
<organism evidence="1 2">
    <name type="scientific">Roseateles violae</name>
    <dbReference type="NCBI Taxonomy" id="3058042"/>
    <lineage>
        <taxon>Bacteria</taxon>
        <taxon>Pseudomonadati</taxon>
        <taxon>Pseudomonadota</taxon>
        <taxon>Betaproteobacteria</taxon>
        <taxon>Burkholderiales</taxon>
        <taxon>Sphaerotilaceae</taxon>
        <taxon>Roseateles</taxon>
    </lineage>
</organism>
<comment type="caution">
    <text evidence="1">The sequence shown here is derived from an EMBL/GenBank/DDBJ whole genome shotgun (WGS) entry which is preliminary data.</text>
</comment>
<dbReference type="InterPro" id="IPR038225">
    <property type="entry name" value="TagF_sf"/>
</dbReference>
<dbReference type="Pfam" id="PF09867">
    <property type="entry name" value="TagF_N"/>
    <property type="match status" value="1"/>
</dbReference>
<sequence>MEAPGWYGKLLALGDFASRRLPPHWINACDAWLSGALRVAGARLGERWLEVYLSAPILRFAWAPGIVDGQWWFGVLMCSCDRVGRYYPLLIAQPRPAPPADAAGLEHLDAWFAQLSQAALQTLHDDGSVAALELALEEAPPWPAMPVMGRNAIASDAGLARWLPGVAAGELAARLSGHSLWWRTGGDRAAVLFDIVQGLPDGACFAALLGAQA</sequence>
<dbReference type="Gene3D" id="3.40.1730.10">
    <property type="entry name" value="pa0076 domain"/>
    <property type="match status" value="1"/>
</dbReference>
<accession>A0ABT8DSH6</accession>